<feature type="compositionally biased region" description="Basic and acidic residues" evidence="15">
    <location>
        <begin position="343"/>
        <end position="363"/>
    </location>
</feature>
<keyword evidence="11" id="KW-0677">Repeat</keyword>
<evidence type="ECO:0000256" key="16">
    <source>
        <dbReference type="SAM" id="SignalP"/>
    </source>
</evidence>
<feature type="region of interest" description="Disordered" evidence="15">
    <location>
        <begin position="186"/>
        <end position="214"/>
    </location>
</feature>
<dbReference type="InterPro" id="IPR057576">
    <property type="entry name" value="NUCB1_N"/>
</dbReference>
<keyword evidence="19" id="KW-1185">Reference proteome</keyword>
<name>A0A8S3YXE2_9EUPU</name>
<keyword evidence="9" id="KW-0344">Guanine-nucleotide releasing factor</keyword>
<accession>A0A8S3YXE2</accession>
<dbReference type="AlphaFoldDB" id="A0A8S3YXE2"/>
<gene>
    <name evidence="18" type="ORF">CUNI_LOCUS6967</name>
</gene>
<evidence type="ECO:0000256" key="6">
    <source>
        <dbReference type="ARBA" id="ARBA00022490"/>
    </source>
</evidence>
<keyword evidence="8" id="KW-0597">Phosphoprotein</keyword>
<evidence type="ECO:0000256" key="12">
    <source>
        <dbReference type="ARBA" id="ARBA00023034"/>
    </source>
</evidence>
<dbReference type="Gene3D" id="1.10.238.10">
    <property type="entry name" value="EF-hand"/>
    <property type="match status" value="1"/>
</dbReference>
<comment type="similarity">
    <text evidence="5">Belongs to the nucleobindin family.</text>
</comment>
<dbReference type="EMBL" id="CAJHNH020001082">
    <property type="protein sequence ID" value="CAG5121409.1"/>
    <property type="molecule type" value="Genomic_DNA"/>
</dbReference>
<keyword evidence="14" id="KW-0472">Membrane</keyword>
<feature type="domain" description="EF-hand" evidence="17">
    <location>
        <begin position="286"/>
        <end position="321"/>
    </location>
</feature>
<feature type="region of interest" description="Disordered" evidence="15">
    <location>
        <begin position="23"/>
        <end position="44"/>
    </location>
</feature>
<dbReference type="InterPro" id="IPR002048">
    <property type="entry name" value="EF_hand_dom"/>
</dbReference>
<keyword evidence="10 16" id="KW-0732">Signal</keyword>
<dbReference type="Proteomes" id="UP000678393">
    <property type="component" value="Unassembled WGS sequence"/>
</dbReference>
<protein>
    <recommendedName>
        <fullName evidence="17">EF-hand domain-containing protein</fullName>
    </recommendedName>
</protein>
<evidence type="ECO:0000256" key="9">
    <source>
        <dbReference type="ARBA" id="ARBA00022658"/>
    </source>
</evidence>
<evidence type="ECO:0000256" key="5">
    <source>
        <dbReference type="ARBA" id="ARBA00008063"/>
    </source>
</evidence>
<comment type="subcellular location">
    <subcellularLocation>
        <location evidence="2">Cytoplasm</location>
    </subcellularLocation>
    <subcellularLocation>
        <location evidence="3">Golgi apparatus</location>
    </subcellularLocation>
    <subcellularLocation>
        <location evidence="1">Membrane</location>
    </subcellularLocation>
    <subcellularLocation>
        <location evidence="4">Secreted</location>
    </subcellularLocation>
</comment>
<evidence type="ECO:0000256" key="15">
    <source>
        <dbReference type="SAM" id="MobiDB-lite"/>
    </source>
</evidence>
<dbReference type="GO" id="GO:0003677">
    <property type="term" value="F:DNA binding"/>
    <property type="evidence" value="ECO:0007669"/>
    <property type="project" value="UniProtKB-KW"/>
</dbReference>
<dbReference type="GO" id="GO:0005509">
    <property type="term" value="F:calcium ion binding"/>
    <property type="evidence" value="ECO:0007669"/>
    <property type="project" value="InterPro"/>
</dbReference>
<feature type="compositionally biased region" description="Low complexity" evidence="15">
    <location>
        <begin position="377"/>
        <end position="389"/>
    </location>
</feature>
<dbReference type="GO" id="GO:0070062">
    <property type="term" value="C:extracellular exosome"/>
    <property type="evidence" value="ECO:0007669"/>
    <property type="project" value="TreeGrafter"/>
</dbReference>
<dbReference type="PANTHER" id="PTHR19237:SF20">
    <property type="entry name" value="NUCLEOBINDIN 1"/>
    <property type="match status" value="1"/>
</dbReference>
<evidence type="ECO:0000256" key="13">
    <source>
        <dbReference type="ARBA" id="ARBA00023125"/>
    </source>
</evidence>
<dbReference type="GO" id="GO:0016020">
    <property type="term" value="C:membrane"/>
    <property type="evidence" value="ECO:0007669"/>
    <property type="project" value="UniProtKB-SubCell"/>
</dbReference>
<feature type="compositionally biased region" description="Basic and acidic residues" evidence="15">
    <location>
        <begin position="397"/>
        <end position="415"/>
    </location>
</feature>
<evidence type="ECO:0000256" key="10">
    <source>
        <dbReference type="ARBA" id="ARBA00022729"/>
    </source>
</evidence>
<evidence type="ECO:0000256" key="8">
    <source>
        <dbReference type="ARBA" id="ARBA00022553"/>
    </source>
</evidence>
<proteinExistence type="inferred from homology"/>
<evidence type="ECO:0000259" key="17">
    <source>
        <dbReference type="PROSITE" id="PS50222"/>
    </source>
</evidence>
<keyword evidence="7" id="KW-0964">Secreted</keyword>
<feature type="compositionally biased region" description="Basic and acidic residues" evidence="15">
    <location>
        <begin position="486"/>
        <end position="497"/>
    </location>
</feature>
<evidence type="ECO:0000256" key="1">
    <source>
        <dbReference type="ARBA" id="ARBA00004370"/>
    </source>
</evidence>
<comment type="caution">
    <text evidence="18">The sequence shown here is derived from an EMBL/GenBank/DDBJ whole genome shotgun (WGS) entry which is preliminary data.</text>
</comment>
<evidence type="ECO:0000313" key="19">
    <source>
        <dbReference type="Proteomes" id="UP000678393"/>
    </source>
</evidence>
<feature type="compositionally biased region" description="Basic and acidic residues" evidence="15">
    <location>
        <begin position="186"/>
        <end position="202"/>
    </location>
</feature>
<evidence type="ECO:0000256" key="11">
    <source>
        <dbReference type="ARBA" id="ARBA00022737"/>
    </source>
</evidence>
<evidence type="ECO:0000256" key="2">
    <source>
        <dbReference type="ARBA" id="ARBA00004496"/>
    </source>
</evidence>
<feature type="region of interest" description="Disordered" evidence="15">
    <location>
        <begin position="343"/>
        <end position="497"/>
    </location>
</feature>
<feature type="chain" id="PRO_5035834112" description="EF-hand domain-containing protein" evidence="16">
    <location>
        <begin position="22"/>
        <end position="497"/>
    </location>
</feature>
<dbReference type="GO" id="GO:0005794">
    <property type="term" value="C:Golgi apparatus"/>
    <property type="evidence" value="ECO:0007669"/>
    <property type="project" value="UniProtKB-SubCell"/>
</dbReference>
<sequence>MGSVMLLAGVLVSLLMCPSLGKPIKGPPHRKPVEGGSPENRLDTDLPYDQYLREVVEVLESDPGFRKKLETANISDIKNGNIAMHLEMVNHTVRTRLDELKRRELARLQTLARAEMQAKTQGGTRKFEIPSHLDLVNPHSFEMEDLKKLIIQTTSDLEELDKKRKEEFKEYEMEKEFEKKKHLNELSEEERKKEEARLEELKKKHADHPKLNHPASKDQFEEVWDKVDHLEEQDFDPKTFFFKHDLNGDFEWSVEEVDAVLQLELDKVYDARNSPDEDDPVERQEEMNRMRQHVFEEIDKNKDYRISLGEFLNYTGKKGDESEFKKDEGWDTIENEPVFSEEDYQKFLESHHGVAEGGKDLKFQSEQIRGQVHHVPPQDQQGQAPNQQPRHPKHQQQHPEHQQQHPEHQQQHPEHQQQQPEHQQQHPEHQEQFSQQELQRAPQVIEHQPGQRPQFSQQEQQQAHVVAKPEVAGQTETEKMQQQIKELQEKLNQRSHH</sequence>
<organism evidence="18 19">
    <name type="scientific">Candidula unifasciata</name>
    <dbReference type="NCBI Taxonomy" id="100452"/>
    <lineage>
        <taxon>Eukaryota</taxon>
        <taxon>Metazoa</taxon>
        <taxon>Spiralia</taxon>
        <taxon>Lophotrochozoa</taxon>
        <taxon>Mollusca</taxon>
        <taxon>Gastropoda</taxon>
        <taxon>Heterobranchia</taxon>
        <taxon>Euthyneura</taxon>
        <taxon>Panpulmonata</taxon>
        <taxon>Eupulmonata</taxon>
        <taxon>Stylommatophora</taxon>
        <taxon>Helicina</taxon>
        <taxon>Helicoidea</taxon>
        <taxon>Geomitridae</taxon>
        <taxon>Candidula</taxon>
    </lineage>
</organism>
<evidence type="ECO:0000256" key="7">
    <source>
        <dbReference type="ARBA" id="ARBA00022525"/>
    </source>
</evidence>
<dbReference type="OrthoDB" id="5982823at2759"/>
<dbReference type="PROSITE" id="PS50222">
    <property type="entry name" value="EF_HAND_2"/>
    <property type="match status" value="1"/>
</dbReference>
<dbReference type="SUPFAM" id="SSF47473">
    <property type="entry name" value="EF-hand"/>
    <property type="match status" value="1"/>
</dbReference>
<dbReference type="GO" id="GO:0005793">
    <property type="term" value="C:endoplasmic reticulum-Golgi intermediate compartment"/>
    <property type="evidence" value="ECO:0007669"/>
    <property type="project" value="TreeGrafter"/>
</dbReference>
<dbReference type="Pfam" id="PF25434">
    <property type="entry name" value="NUCB1_N"/>
    <property type="match status" value="1"/>
</dbReference>
<feature type="signal peptide" evidence="16">
    <location>
        <begin position="1"/>
        <end position="21"/>
    </location>
</feature>
<dbReference type="InterPro" id="IPR040250">
    <property type="entry name" value="Nucleobindin"/>
</dbReference>
<dbReference type="PANTHER" id="PTHR19237">
    <property type="entry name" value="NUCLEOBINDIN"/>
    <property type="match status" value="1"/>
</dbReference>
<dbReference type="InterPro" id="IPR011992">
    <property type="entry name" value="EF-hand-dom_pair"/>
</dbReference>
<keyword evidence="12" id="KW-0333">Golgi apparatus</keyword>
<dbReference type="GO" id="GO:0005085">
    <property type="term" value="F:guanyl-nucleotide exchange factor activity"/>
    <property type="evidence" value="ECO:0007669"/>
    <property type="project" value="UniProtKB-KW"/>
</dbReference>
<reference evidence="18" key="1">
    <citation type="submission" date="2021-04" db="EMBL/GenBank/DDBJ databases">
        <authorList>
            <consortium name="Molecular Ecology Group"/>
        </authorList>
    </citation>
    <scope>NUCLEOTIDE SEQUENCE</scope>
</reference>
<feature type="compositionally biased region" description="Low complexity" evidence="15">
    <location>
        <begin position="448"/>
        <end position="462"/>
    </location>
</feature>
<evidence type="ECO:0000256" key="4">
    <source>
        <dbReference type="ARBA" id="ARBA00004613"/>
    </source>
</evidence>
<keyword evidence="13" id="KW-0238">DNA-binding</keyword>
<keyword evidence="6" id="KW-0963">Cytoplasm</keyword>
<evidence type="ECO:0000256" key="3">
    <source>
        <dbReference type="ARBA" id="ARBA00004555"/>
    </source>
</evidence>
<evidence type="ECO:0000256" key="14">
    <source>
        <dbReference type="ARBA" id="ARBA00023136"/>
    </source>
</evidence>
<evidence type="ECO:0000313" key="18">
    <source>
        <dbReference type="EMBL" id="CAG5121409.1"/>
    </source>
</evidence>